<dbReference type="PANTHER" id="PTHR34582:SF6">
    <property type="entry name" value="UPF0702 TRANSMEMBRANE PROTEIN YCAP"/>
    <property type="match status" value="1"/>
</dbReference>
<evidence type="ECO:0000313" key="10">
    <source>
        <dbReference type="Proteomes" id="UP000252182"/>
    </source>
</evidence>
<dbReference type="InterPro" id="IPR023090">
    <property type="entry name" value="UPF0702_alpha/beta_dom_sf"/>
</dbReference>
<accession>A0A345D7J1</accession>
<reference evidence="10" key="1">
    <citation type="submission" date="2018-07" db="EMBL/GenBank/DDBJ databases">
        <authorList>
            <person name="Kim H."/>
        </authorList>
    </citation>
    <scope>NUCLEOTIDE SEQUENCE [LARGE SCALE GENOMIC DNA]</scope>
    <source>
        <strain evidence="10">F02</strain>
    </source>
</reference>
<keyword evidence="4 7" id="KW-0812">Transmembrane</keyword>
<dbReference type="PANTHER" id="PTHR34582">
    <property type="entry name" value="UPF0702 TRANSMEMBRANE PROTEIN YCAP"/>
    <property type="match status" value="1"/>
</dbReference>
<dbReference type="InterPro" id="IPR007353">
    <property type="entry name" value="DUF421"/>
</dbReference>
<proteinExistence type="inferred from homology"/>
<feature type="domain" description="YetF C-terminal" evidence="8">
    <location>
        <begin position="86"/>
        <end position="155"/>
    </location>
</feature>
<dbReference type="GO" id="GO:0005886">
    <property type="term" value="C:plasma membrane"/>
    <property type="evidence" value="ECO:0007669"/>
    <property type="project" value="UniProtKB-SubCell"/>
</dbReference>
<feature type="transmembrane region" description="Helical" evidence="7">
    <location>
        <begin position="62"/>
        <end position="85"/>
    </location>
</feature>
<evidence type="ECO:0000313" key="9">
    <source>
        <dbReference type="EMBL" id="AXF84329.1"/>
    </source>
</evidence>
<dbReference type="Gene3D" id="3.30.240.20">
    <property type="entry name" value="bsu07140 like domains"/>
    <property type="match status" value="1"/>
</dbReference>
<dbReference type="RefSeq" id="WP_114561648.1">
    <property type="nucleotide sequence ID" value="NZ_CP031124.1"/>
</dbReference>
<keyword evidence="3" id="KW-1003">Cell membrane</keyword>
<feature type="transmembrane region" description="Helical" evidence="7">
    <location>
        <begin position="6"/>
        <end position="26"/>
    </location>
</feature>
<evidence type="ECO:0000256" key="6">
    <source>
        <dbReference type="ARBA" id="ARBA00023136"/>
    </source>
</evidence>
<evidence type="ECO:0000256" key="5">
    <source>
        <dbReference type="ARBA" id="ARBA00022989"/>
    </source>
</evidence>
<keyword evidence="6 7" id="KW-0472">Membrane</keyword>
<evidence type="ECO:0000256" key="3">
    <source>
        <dbReference type="ARBA" id="ARBA00022475"/>
    </source>
</evidence>
<keyword evidence="10" id="KW-1185">Reference proteome</keyword>
<gene>
    <name evidence="9" type="ORF">DTO96_100031</name>
</gene>
<dbReference type="OrthoDB" id="9793799at2"/>
<keyword evidence="5 7" id="KW-1133">Transmembrane helix</keyword>
<dbReference type="Proteomes" id="UP000252182">
    <property type="component" value="Chromosome"/>
</dbReference>
<organism evidence="9 10">
    <name type="scientific">Ephemeroptericola cinctiostellae</name>
    <dbReference type="NCBI Taxonomy" id="2268024"/>
    <lineage>
        <taxon>Bacteria</taxon>
        <taxon>Pseudomonadati</taxon>
        <taxon>Pseudomonadota</taxon>
        <taxon>Betaproteobacteria</taxon>
        <taxon>Burkholderiales</taxon>
        <taxon>Burkholderiaceae</taxon>
        <taxon>Ephemeroptericola</taxon>
    </lineage>
</organism>
<evidence type="ECO:0000256" key="7">
    <source>
        <dbReference type="SAM" id="Phobius"/>
    </source>
</evidence>
<dbReference type="KEGG" id="hyf:DTO96_100031"/>
<evidence type="ECO:0000256" key="4">
    <source>
        <dbReference type="ARBA" id="ARBA00022692"/>
    </source>
</evidence>
<comment type="similarity">
    <text evidence="2">Belongs to the UPF0702 family.</text>
</comment>
<evidence type="ECO:0000256" key="1">
    <source>
        <dbReference type="ARBA" id="ARBA00004651"/>
    </source>
</evidence>
<sequence length="156" mass="17687">MWNLSAPYWEFIVRAAMVYLFVMVVLRFTGKRQIGELTPFDFVLLLLLSNGVQNAMNGGDNTITAGLIITVTLVGLNTIIAWLVFRNKEIEKIVEGRPEVLVHNGYLYSDVLKHNKITHHELNDALRQNDCSCLDEVRLAVLETNGQISVIKKNEM</sequence>
<comment type="subcellular location">
    <subcellularLocation>
        <location evidence="1">Cell membrane</location>
        <topology evidence="1">Multi-pass membrane protein</topology>
    </subcellularLocation>
</comment>
<name>A0A345D7J1_9BURK</name>
<evidence type="ECO:0000256" key="2">
    <source>
        <dbReference type="ARBA" id="ARBA00006448"/>
    </source>
</evidence>
<dbReference type="EMBL" id="CP031124">
    <property type="protein sequence ID" value="AXF84329.1"/>
    <property type="molecule type" value="Genomic_DNA"/>
</dbReference>
<dbReference type="AlphaFoldDB" id="A0A345D7J1"/>
<dbReference type="Pfam" id="PF04239">
    <property type="entry name" value="DUF421"/>
    <property type="match status" value="1"/>
</dbReference>
<evidence type="ECO:0000259" key="8">
    <source>
        <dbReference type="Pfam" id="PF04239"/>
    </source>
</evidence>
<protein>
    <recommendedName>
        <fullName evidence="8">YetF C-terminal domain-containing protein</fullName>
    </recommendedName>
</protein>